<dbReference type="InterPro" id="IPR039565">
    <property type="entry name" value="BamD-like"/>
</dbReference>
<dbReference type="PROSITE" id="PS50005">
    <property type="entry name" value="TPR"/>
    <property type="match status" value="2"/>
</dbReference>
<evidence type="ECO:0000313" key="6">
    <source>
        <dbReference type="Proteomes" id="UP000178602"/>
    </source>
</evidence>
<keyword evidence="1" id="KW-0732">Signal</keyword>
<feature type="domain" description="Outer membrane lipoprotein BamD-like" evidence="4">
    <location>
        <begin position="62"/>
        <end position="140"/>
    </location>
</feature>
<dbReference type="InterPro" id="IPR023346">
    <property type="entry name" value="Lysozyme-like_dom_sf"/>
</dbReference>
<reference evidence="5 6" key="1">
    <citation type="journal article" date="2016" name="Nat. Commun.">
        <title>Thousands of microbial genomes shed light on interconnected biogeochemical processes in an aquifer system.</title>
        <authorList>
            <person name="Anantharaman K."/>
            <person name="Brown C.T."/>
            <person name="Hug L.A."/>
            <person name="Sharon I."/>
            <person name="Castelle C.J."/>
            <person name="Probst A.J."/>
            <person name="Thomas B.C."/>
            <person name="Singh A."/>
            <person name="Wilkins M.J."/>
            <person name="Karaoz U."/>
            <person name="Brodie E.L."/>
            <person name="Williams K.H."/>
            <person name="Hubbard S.S."/>
            <person name="Banfield J.F."/>
        </authorList>
    </citation>
    <scope>NUCLEOTIDE SEQUENCE [LARGE SCALE GENOMIC DNA]</scope>
</reference>
<dbReference type="GO" id="GO:0042597">
    <property type="term" value="C:periplasmic space"/>
    <property type="evidence" value="ECO:0007669"/>
    <property type="project" value="InterPro"/>
</dbReference>
<proteinExistence type="predicted"/>
<dbReference type="CDD" id="cd13401">
    <property type="entry name" value="Slt70-like"/>
    <property type="match status" value="1"/>
</dbReference>
<dbReference type="SMART" id="SM00028">
    <property type="entry name" value="TPR"/>
    <property type="match status" value="6"/>
</dbReference>
<dbReference type="Pfam" id="PF01464">
    <property type="entry name" value="SLT"/>
    <property type="match status" value="1"/>
</dbReference>
<protein>
    <submittedName>
        <fullName evidence="5">Uncharacterized protein</fullName>
    </submittedName>
</protein>
<dbReference type="SUPFAM" id="SSF53955">
    <property type="entry name" value="Lysozyme-like"/>
    <property type="match status" value="1"/>
</dbReference>
<evidence type="ECO:0000313" key="5">
    <source>
        <dbReference type="EMBL" id="OGC28500.1"/>
    </source>
</evidence>
<dbReference type="InterPro" id="IPR008939">
    <property type="entry name" value="Lytic_TGlycosylase_superhlx_U"/>
</dbReference>
<feature type="domain" description="Transglycosylase SLT" evidence="3">
    <location>
        <begin position="563"/>
        <end position="669"/>
    </location>
</feature>
<sequence>MSLFLPLQAQTNEGGQTSMAAESFRAGLQAEKGNNIASAINNYLRAADDRDFSLGDYARFAAASLYFNDRNFPEAIEQYQRLTTEYPKSLLIPKARLRLGKSYFNDKNYQAAVKTFNLLLEKYPDHEEADEARYLIAFSHEKSGDWKNAYFAYEETDLYHPLSSFGHKARATIAKLKKSHKKKLPQYKPSDKALYNQGMAYFNQADYTMASNIFNRLARTYPKSSYINEAWIMLGRAETLGNDYNRGIANLEKAARGAPNLAGKANYYLGRAYGRRGKYDWAVAALGKVPPSSDLAPEALYWRAYFRELLGNTNGALENYYSIIKNYPTGKTASSAIWRMGKIYYWASDWQNAVNYLHLAQLYPMGSETPRCYFFEAKALERQGKAGAAQEVYKKLAKRFDHTYYAYRAQERLRLTGSAIGDQITLKCDNIGEVLKTINEDDEEELATLMDIWLQSKSEETSLDRSDLSLHLSKYQELMDLGLTAFAAEEAKYLVSGSSDSEKESAQLKLGEVLVRAGRYISAIRFAQQKIDSALYTNKLDAVPEKVWQLAYPRGYWKRVCEEAGNYGVDPYLVLAVIREESRFLNNARSHASARGLMQIMPGTGRGIAKQLNLSSYRTSKLNHADTNIKMGTYYLSGLIKSFNNNWYLSLAGYNGGPNRVWRYVKNWYGGNIGAIDIDEFVESIPILETRLYVQKVMNSYFEYKRLYGGNGS</sequence>
<dbReference type="SUPFAM" id="SSF48452">
    <property type="entry name" value="TPR-like"/>
    <property type="match status" value="2"/>
</dbReference>
<keyword evidence="2" id="KW-0802">TPR repeat</keyword>
<dbReference type="PANTHER" id="PTHR37423">
    <property type="entry name" value="SOLUBLE LYTIC MUREIN TRANSGLYCOSYLASE-RELATED"/>
    <property type="match status" value="1"/>
</dbReference>
<name>A0A1F4T7H7_UNCSA</name>
<evidence type="ECO:0000256" key="2">
    <source>
        <dbReference type="PROSITE-ProRule" id="PRU00339"/>
    </source>
</evidence>
<comment type="caution">
    <text evidence="5">The sequence shown here is derived from an EMBL/GenBank/DDBJ whole genome shotgun (WGS) entry which is preliminary data.</text>
</comment>
<accession>A0A1F4T7H7</accession>
<organism evidence="5 6">
    <name type="scientific">candidate division WOR-1 bacterium RIFOXYC12_FULL_54_18</name>
    <dbReference type="NCBI Taxonomy" id="1802584"/>
    <lineage>
        <taxon>Bacteria</taxon>
        <taxon>Bacillati</taxon>
        <taxon>Saganbacteria</taxon>
    </lineage>
</organism>
<gene>
    <name evidence="5" type="ORF">A3K49_05990</name>
</gene>
<dbReference type="EMBL" id="MEUG01000001">
    <property type="protein sequence ID" value="OGC28500.1"/>
    <property type="molecule type" value="Genomic_DNA"/>
</dbReference>
<dbReference type="Pfam" id="PF13174">
    <property type="entry name" value="TPR_6"/>
    <property type="match status" value="2"/>
</dbReference>
<evidence type="ECO:0000256" key="1">
    <source>
        <dbReference type="ARBA" id="ARBA00022729"/>
    </source>
</evidence>
<evidence type="ECO:0000259" key="4">
    <source>
        <dbReference type="Pfam" id="PF13525"/>
    </source>
</evidence>
<dbReference type="GO" id="GO:0004553">
    <property type="term" value="F:hydrolase activity, hydrolyzing O-glycosyl compounds"/>
    <property type="evidence" value="ECO:0007669"/>
    <property type="project" value="InterPro"/>
</dbReference>
<dbReference type="PANTHER" id="PTHR37423:SF5">
    <property type="entry name" value="SOLUBLE LYTIC MUREIN TRANSGLYCOSYLASE"/>
    <property type="match status" value="1"/>
</dbReference>
<dbReference type="Pfam" id="PF13525">
    <property type="entry name" value="YfiO"/>
    <property type="match status" value="1"/>
</dbReference>
<evidence type="ECO:0000259" key="3">
    <source>
        <dbReference type="Pfam" id="PF01464"/>
    </source>
</evidence>
<dbReference type="Gene3D" id="1.10.530.10">
    <property type="match status" value="1"/>
</dbReference>
<feature type="repeat" description="TPR" evidence="2">
    <location>
        <begin position="93"/>
        <end position="126"/>
    </location>
</feature>
<feature type="repeat" description="TPR" evidence="2">
    <location>
        <begin position="191"/>
        <end position="224"/>
    </location>
</feature>
<dbReference type="InterPro" id="IPR019734">
    <property type="entry name" value="TPR_rpt"/>
</dbReference>
<dbReference type="SUPFAM" id="SSF48435">
    <property type="entry name" value="Bacterial muramidases"/>
    <property type="match status" value="1"/>
</dbReference>
<dbReference type="AlphaFoldDB" id="A0A1F4T7H7"/>
<dbReference type="InterPro" id="IPR011990">
    <property type="entry name" value="TPR-like_helical_dom_sf"/>
</dbReference>
<dbReference type="Gene3D" id="1.25.40.10">
    <property type="entry name" value="Tetratricopeptide repeat domain"/>
    <property type="match status" value="3"/>
</dbReference>
<dbReference type="InterPro" id="IPR008258">
    <property type="entry name" value="Transglycosylase_SLT_dom_1"/>
</dbReference>
<dbReference type="Proteomes" id="UP000178602">
    <property type="component" value="Unassembled WGS sequence"/>
</dbReference>